<proteinExistence type="predicted"/>
<accession>A0A1C4GAV8</accession>
<reference evidence="2 3" key="1">
    <citation type="submission" date="2017-07" db="EMBL/GenBank/DDBJ databases">
        <title>Draft sequence of Rhodococcus enclensis 23b-28.</title>
        <authorList>
            <person name="Besaury L."/>
            <person name="Sancelme M."/>
            <person name="Amato P."/>
            <person name="Lallement A."/>
            <person name="Delort A.-M."/>
        </authorList>
    </citation>
    <scope>NUCLEOTIDE SEQUENCE [LARGE SCALE GENOMIC DNA]</scope>
    <source>
        <strain evidence="2 3">23b-28</strain>
    </source>
</reference>
<evidence type="ECO:0000313" key="1">
    <source>
        <dbReference type="EMBL" id="MDE8643372.1"/>
    </source>
</evidence>
<comment type="caution">
    <text evidence="2">The sequence shown here is derived from an EMBL/GenBank/DDBJ whole genome shotgun (WGS) entry which is preliminary data.</text>
</comment>
<reference evidence="1" key="2">
    <citation type="submission" date="2023-02" db="EMBL/GenBank/DDBJ databases">
        <title>A novel hydrolase synthesized by Rhodococcus erythropolis HQ is responsible for the detoxification of Zearalenone.</title>
        <authorList>
            <person name="Hu J."/>
            <person name="Xu J."/>
        </authorList>
    </citation>
    <scope>NUCLEOTIDE SEQUENCE</scope>
    <source>
        <strain evidence="1">HQ</strain>
    </source>
</reference>
<keyword evidence="2" id="KW-0378">Hydrolase</keyword>
<dbReference type="EMBL" id="JARDXE010000001">
    <property type="protein sequence ID" value="MDE8643372.1"/>
    <property type="molecule type" value="Genomic_DNA"/>
</dbReference>
<dbReference type="InterPro" id="IPR024197">
    <property type="entry name" value="TPP-like"/>
</dbReference>
<sequence length="285" mass="31255">MSRVDTAASQVLIATDLDRTMIYSQAAIGGDPSGSDLDSAPSPLCVEYYNGGPLSHMSVESIELLTALSSRVPVIPTTTRTIAQFQRIDLPGGPWKYAITSNGGNILVDGEADRDWRNEIDRSTRKSGAELPQVQAELESRIDSSWVSSIRVADDLFPYLVVDLAVMPSDFETEWNGWCVTRGWNVSRQGRKIYTMPDAVSKSRALAEVRRRLVESGDLDQSAVVISAGDGALDADMLEYSDFAIRPRHGELEELNWQRPTVTVTERSGIAASAEILRWFSSALG</sequence>
<evidence type="ECO:0000313" key="3">
    <source>
        <dbReference type="Proteomes" id="UP000230886"/>
    </source>
</evidence>
<dbReference type="KEGG" id="rqi:C1M55_03375"/>
<dbReference type="AlphaFoldDB" id="A0A1C4GAV8"/>
<dbReference type="PIRSF" id="PIRSF030802">
    <property type="entry name" value="UCP030802"/>
    <property type="match status" value="1"/>
</dbReference>
<evidence type="ECO:0000313" key="2">
    <source>
        <dbReference type="EMBL" id="PCK26246.1"/>
    </source>
</evidence>
<dbReference type="SUPFAM" id="SSF56784">
    <property type="entry name" value="HAD-like"/>
    <property type="match status" value="1"/>
</dbReference>
<organism evidence="2 3">
    <name type="scientific">Rhodococcus qingshengii</name>
    <dbReference type="NCBI Taxonomy" id="334542"/>
    <lineage>
        <taxon>Bacteria</taxon>
        <taxon>Bacillati</taxon>
        <taxon>Actinomycetota</taxon>
        <taxon>Actinomycetes</taxon>
        <taxon>Mycobacteriales</taxon>
        <taxon>Nocardiaceae</taxon>
        <taxon>Rhodococcus</taxon>
        <taxon>Rhodococcus erythropolis group</taxon>
    </lineage>
</organism>
<dbReference type="Gene3D" id="3.40.50.1000">
    <property type="entry name" value="HAD superfamily/HAD-like"/>
    <property type="match status" value="1"/>
</dbReference>
<dbReference type="Proteomes" id="UP000230886">
    <property type="component" value="Unassembled WGS sequence"/>
</dbReference>
<dbReference type="Proteomes" id="UP001217325">
    <property type="component" value="Unassembled WGS sequence"/>
</dbReference>
<dbReference type="InterPro" id="IPR036412">
    <property type="entry name" value="HAD-like_sf"/>
</dbReference>
<name>A0A1C4GAV8_RHOSG</name>
<dbReference type="GO" id="GO:0016787">
    <property type="term" value="F:hydrolase activity"/>
    <property type="evidence" value="ECO:0007669"/>
    <property type="project" value="UniProtKB-KW"/>
</dbReference>
<dbReference type="InterPro" id="IPR023214">
    <property type="entry name" value="HAD_sf"/>
</dbReference>
<protein>
    <submittedName>
        <fullName evidence="2">HAD family hydrolase</fullName>
    </submittedName>
</protein>
<dbReference type="EMBL" id="NOVD01000010">
    <property type="protein sequence ID" value="PCK26246.1"/>
    <property type="molecule type" value="Genomic_DNA"/>
</dbReference>
<gene>
    <name evidence="2" type="ORF">CHR55_16745</name>
    <name evidence="1" type="ORF">PXH69_00335</name>
</gene>
<dbReference type="RefSeq" id="WP_007727039.1">
    <property type="nucleotide sequence ID" value="NZ_CP025959.1"/>
</dbReference>